<accession>A0A6J8AFF1</accession>
<name>A0A6J8AFF1_MYTCO</name>
<dbReference type="AlphaFoldDB" id="A0A6J8AFF1"/>
<reference evidence="1 2" key="1">
    <citation type="submission" date="2020-06" db="EMBL/GenBank/DDBJ databases">
        <authorList>
            <person name="Li R."/>
            <person name="Bekaert M."/>
        </authorList>
    </citation>
    <scope>NUCLEOTIDE SEQUENCE [LARGE SCALE GENOMIC DNA]</scope>
    <source>
        <strain evidence="2">wild</strain>
    </source>
</reference>
<proteinExistence type="predicted"/>
<gene>
    <name evidence="1" type="ORF">MCOR_6608</name>
</gene>
<dbReference type="EMBL" id="CACVKT020001220">
    <property type="protein sequence ID" value="CAC5366233.1"/>
    <property type="molecule type" value="Genomic_DNA"/>
</dbReference>
<keyword evidence="2" id="KW-1185">Reference proteome</keyword>
<evidence type="ECO:0000313" key="2">
    <source>
        <dbReference type="Proteomes" id="UP000507470"/>
    </source>
</evidence>
<sequence length="354" mass="41070">MPISFDNAYRYLGLHINEFMEHKYMIREIKKSASRALSAVYTKFLSCGGMSFDVYTKLYKTLIEPVLLHGAGLWGHNNWREVQTIQNKACRLFMGSSSNASNIAVLDDMGFKTTKSAELLETYRLFLRVRYTYDYRITHKVHMWGMNISRSWDKKCYEIAHKLGIHDIIDSQYSNRHKIYDIKTKLCEIEKQEWVEKLYQDKNEPNGNKLRTYKLYKNELETSSYLKNVNDRQHRRILSNFRNQVTALDDSGPIKRIRKTIPVKSVPLLILEDTCSQETCKSEQAYLSQTSDSSICNSLKQDALNRLLSFSENGNGEKCTTTCTKEARIIVFKCTEDSFTREFSTSAAVMSMSS</sequence>
<dbReference type="Proteomes" id="UP000507470">
    <property type="component" value="Unassembled WGS sequence"/>
</dbReference>
<protein>
    <recommendedName>
        <fullName evidence="3">Reverse transcriptase domain-containing protein</fullName>
    </recommendedName>
</protein>
<evidence type="ECO:0000313" key="1">
    <source>
        <dbReference type="EMBL" id="CAC5366233.1"/>
    </source>
</evidence>
<evidence type="ECO:0008006" key="3">
    <source>
        <dbReference type="Google" id="ProtNLM"/>
    </source>
</evidence>
<organism evidence="1 2">
    <name type="scientific">Mytilus coruscus</name>
    <name type="common">Sea mussel</name>
    <dbReference type="NCBI Taxonomy" id="42192"/>
    <lineage>
        <taxon>Eukaryota</taxon>
        <taxon>Metazoa</taxon>
        <taxon>Spiralia</taxon>
        <taxon>Lophotrochozoa</taxon>
        <taxon>Mollusca</taxon>
        <taxon>Bivalvia</taxon>
        <taxon>Autobranchia</taxon>
        <taxon>Pteriomorphia</taxon>
        <taxon>Mytilida</taxon>
        <taxon>Mytiloidea</taxon>
        <taxon>Mytilidae</taxon>
        <taxon>Mytilinae</taxon>
        <taxon>Mytilus</taxon>
    </lineage>
</organism>
<dbReference type="OrthoDB" id="6154566at2759"/>